<dbReference type="PANTHER" id="PTHR24050">
    <property type="entry name" value="PA14 DOMAIN-CONTAINING PROTEIN"/>
    <property type="match status" value="1"/>
</dbReference>
<keyword evidence="4" id="KW-1015">Disulfide bond</keyword>
<name>A0A9X0CZJ2_9CNID</name>
<keyword evidence="2" id="KW-0732">Signal</keyword>
<dbReference type="PROSITE" id="PS50026">
    <property type="entry name" value="EGF_3"/>
    <property type="match status" value="1"/>
</dbReference>
<dbReference type="InterPro" id="IPR001881">
    <property type="entry name" value="EGF-like_Ca-bd_dom"/>
</dbReference>
<dbReference type="FunFam" id="2.10.25.10:FF:000038">
    <property type="entry name" value="Fibrillin 2"/>
    <property type="match status" value="1"/>
</dbReference>
<dbReference type="SMART" id="SM00179">
    <property type="entry name" value="EGF_CA"/>
    <property type="match status" value="1"/>
</dbReference>
<dbReference type="Proteomes" id="UP001163046">
    <property type="component" value="Unassembled WGS sequence"/>
</dbReference>
<organism evidence="7 8">
    <name type="scientific">Desmophyllum pertusum</name>
    <dbReference type="NCBI Taxonomy" id="174260"/>
    <lineage>
        <taxon>Eukaryota</taxon>
        <taxon>Metazoa</taxon>
        <taxon>Cnidaria</taxon>
        <taxon>Anthozoa</taxon>
        <taxon>Hexacorallia</taxon>
        <taxon>Scleractinia</taxon>
        <taxon>Caryophylliina</taxon>
        <taxon>Caryophylliidae</taxon>
        <taxon>Desmophyllum</taxon>
    </lineage>
</organism>
<dbReference type="SMART" id="SM00181">
    <property type="entry name" value="EGF"/>
    <property type="match status" value="1"/>
</dbReference>
<dbReference type="GO" id="GO:0005509">
    <property type="term" value="F:calcium ion binding"/>
    <property type="evidence" value="ECO:0007669"/>
    <property type="project" value="InterPro"/>
</dbReference>
<accession>A0A9X0CZJ2</accession>
<dbReference type="InterPro" id="IPR000742">
    <property type="entry name" value="EGF"/>
</dbReference>
<dbReference type="PROSITE" id="PS01186">
    <property type="entry name" value="EGF_2"/>
    <property type="match status" value="1"/>
</dbReference>
<dbReference type="Gene3D" id="2.10.25.10">
    <property type="entry name" value="Laminin"/>
    <property type="match status" value="1"/>
</dbReference>
<comment type="caution">
    <text evidence="5">Lacks conserved residue(s) required for the propagation of feature annotation.</text>
</comment>
<evidence type="ECO:0000256" key="3">
    <source>
        <dbReference type="ARBA" id="ARBA00022737"/>
    </source>
</evidence>
<dbReference type="EMBL" id="MU826354">
    <property type="protein sequence ID" value="KAJ7380173.1"/>
    <property type="molecule type" value="Genomic_DNA"/>
</dbReference>
<dbReference type="InterPro" id="IPR000152">
    <property type="entry name" value="EGF-type_Asp/Asn_hydroxyl_site"/>
</dbReference>
<proteinExistence type="predicted"/>
<dbReference type="InterPro" id="IPR018097">
    <property type="entry name" value="EGF_Ca-bd_CS"/>
</dbReference>
<gene>
    <name evidence="7" type="ORF">OS493_010884</name>
</gene>
<sequence length="198" mass="21824">MILFGAAIIGDIDECSANDPKPCNENADCSNTIGSYKCTCNNGFTGDGTTCEVEWEAKGCYKQNKKKPVLTNTFSNETVQYTSQLLQTKKFETVFNNCTSAAKGNGIDVIGIGMKGKRENRHFVCVTTSNEKPPKPGKYGKKGCVKDEQGFGAGVRANVYFVYTKVQWNPKGCYKQNENKQVLKIFFQMKPSSIQASC</sequence>
<dbReference type="InterPro" id="IPR024731">
    <property type="entry name" value="NELL2-like_EGF"/>
</dbReference>
<evidence type="ECO:0000313" key="7">
    <source>
        <dbReference type="EMBL" id="KAJ7380173.1"/>
    </source>
</evidence>
<dbReference type="InterPro" id="IPR052235">
    <property type="entry name" value="Nephronectin_domain"/>
</dbReference>
<dbReference type="SUPFAM" id="SSF57196">
    <property type="entry name" value="EGF/Laminin"/>
    <property type="match status" value="1"/>
</dbReference>
<dbReference type="PROSITE" id="PS01187">
    <property type="entry name" value="EGF_CA"/>
    <property type="match status" value="1"/>
</dbReference>
<reference evidence="7" key="1">
    <citation type="submission" date="2023-01" db="EMBL/GenBank/DDBJ databases">
        <title>Genome assembly of the deep-sea coral Lophelia pertusa.</title>
        <authorList>
            <person name="Herrera S."/>
            <person name="Cordes E."/>
        </authorList>
    </citation>
    <scope>NUCLEOTIDE SEQUENCE</scope>
    <source>
        <strain evidence="7">USNM1676648</strain>
        <tissue evidence="7">Polyp</tissue>
    </source>
</reference>
<keyword evidence="3" id="KW-0677">Repeat</keyword>
<evidence type="ECO:0000256" key="4">
    <source>
        <dbReference type="ARBA" id="ARBA00023157"/>
    </source>
</evidence>
<keyword evidence="8" id="KW-1185">Reference proteome</keyword>
<dbReference type="AlphaFoldDB" id="A0A9X0CZJ2"/>
<evidence type="ECO:0000256" key="1">
    <source>
        <dbReference type="ARBA" id="ARBA00022536"/>
    </source>
</evidence>
<dbReference type="CDD" id="cd00054">
    <property type="entry name" value="EGF_CA"/>
    <property type="match status" value="1"/>
</dbReference>
<evidence type="ECO:0000313" key="8">
    <source>
        <dbReference type="Proteomes" id="UP001163046"/>
    </source>
</evidence>
<dbReference type="PANTHER" id="PTHR24050:SF28">
    <property type="entry name" value="UROMODULIN-LIKE"/>
    <property type="match status" value="1"/>
</dbReference>
<comment type="caution">
    <text evidence="7">The sequence shown here is derived from an EMBL/GenBank/DDBJ whole genome shotgun (WGS) entry which is preliminary data.</text>
</comment>
<evidence type="ECO:0000256" key="5">
    <source>
        <dbReference type="PROSITE-ProRule" id="PRU00076"/>
    </source>
</evidence>
<dbReference type="Pfam" id="PF12947">
    <property type="entry name" value="EGF_3"/>
    <property type="match status" value="1"/>
</dbReference>
<evidence type="ECO:0000256" key="2">
    <source>
        <dbReference type="ARBA" id="ARBA00022729"/>
    </source>
</evidence>
<dbReference type="PROSITE" id="PS00010">
    <property type="entry name" value="ASX_HYDROXYL"/>
    <property type="match status" value="1"/>
</dbReference>
<keyword evidence="1 5" id="KW-0245">EGF-like domain</keyword>
<evidence type="ECO:0000259" key="6">
    <source>
        <dbReference type="PROSITE" id="PS50026"/>
    </source>
</evidence>
<dbReference type="OrthoDB" id="10066810at2759"/>
<protein>
    <recommendedName>
        <fullName evidence="6">EGF-like domain-containing protein</fullName>
    </recommendedName>
</protein>
<feature type="domain" description="EGF-like" evidence="6">
    <location>
        <begin position="11"/>
        <end position="52"/>
    </location>
</feature>